<comment type="function">
    <text evidence="6">An essential GTPase that binds both GDP and GTP, with rapid nucleotide exchange. Plays a role in 16S rRNA processing and 30S ribosomal subunit biogenesis and possibly also in cell cycle regulation and energy metabolism.</text>
</comment>
<dbReference type="InterPro" id="IPR009019">
    <property type="entry name" value="KH_sf_prok-type"/>
</dbReference>
<feature type="region of interest" description="G3" evidence="7">
    <location>
        <begin position="74"/>
        <end position="77"/>
    </location>
</feature>
<keyword evidence="6" id="KW-1003">Cell membrane</keyword>
<evidence type="ECO:0000256" key="1">
    <source>
        <dbReference type="ARBA" id="ARBA00007921"/>
    </source>
</evidence>
<keyword evidence="4 6" id="KW-0694">RNA-binding</keyword>
<dbReference type="PROSITE" id="PS50823">
    <property type="entry name" value="KH_TYPE_2"/>
    <property type="match status" value="1"/>
</dbReference>
<dbReference type="PANTHER" id="PTHR42698:SF1">
    <property type="entry name" value="GTPASE ERA, MITOCHONDRIAL"/>
    <property type="match status" value="1"/>
</dbReference>
<dbReference type="InterPro" id="IPR015946">
    <property type="entry name" value="KH_dom-like_a/b"/>
</dbReference>
<dbReference type="InterPro" id="IPR005225">
    <property type="entry name" value="Small_GTP-bd"/>
</dbReference>
<evidence type="ECO:0000256" key="8">
    <source>
        <dbReference type="RuleBase" id="RU003761"/>
    </source>
</evidence>
<dbReference type="InterPro" id="IPR006073">
    <property type="entry name" value="GTP-bd"/>
</dbReference>
<feature type="binding site" evidence="6">
    <location>
        <begin position="74"/>
        <end position="78"/>
    </location>
    <ligand>
        <name>GTP</name>
        <dbReference type="ChEBI" id="CHEBI:37565"/>
    </ligand>
</feature>
<evidence type="ECO:0000259" key="10">
    <source>
        <dbReference type="PROSITE" id="PS51713"/>
    </source>
</evidence>
<dbReference type="InterPro" id="IPR005662">
    <property type="entry name" value="GTPase_Era-like"/>
</dbReference>
<name>A0ABT3MRL6_9GAMM</name>
<dbReference type="Gene3D" id="3.30.300.20">
    <property type="match status" value="1"/>
</dbReference>
<keyword evidence="12" id="KW-1185">Reference proteome</keyword>
<evidence type="ECO:0000256" key="6">
    <source>
        <dbReference type="HAMAP-Rule" id="MF_00367"/>
    </source>
</evidence>
<protein>
    <recommendedName>
        <fullName evidence="2 6">GTPase Era</fullName>
    </recommendedName>
</protein>
<evidence type="ECO:0000256" key="4">
    <source>
        <dbReference type="ARBA" id="ARBA00022884"/>
    </source>
</evidence>
<comment type="similarity">
    <text evidence="1 6 7 8">Belongs to the TRAFAC class TrmE-Era-EngA-EngB-Septin-like GTPase superfamily. Era GTPase family.</text>
</comment>
<reference evidence="11 12" key="1">
    <citation type="submission" date="2022-10" db="EMBL/GenBank/DDBJ databases">
        <title>High-quality genome sequences of two octocoral-associated bacteria, Endozoicomonas euniceicola EF212 and Endozoicomonas gorgoniicola PS125.</title>
        <authorList>
            <person name="Chiou Y.-J."/>
            <person name="Chen Y.-H."/>
        </authorList>
    </citation>
    <scope>NUCLEOTIDE SEQUENCE [LARGE SCALE GENOMIC DNA]</scope>
    <source>
        <strain evidence="11 12">PS125</strain>
    </source>
</reference>
<evidence type="ECO:0000313" key="12">
    <source>
        <dbReference type="Proteomes" id="UP001209854"/>
    </source>
</evidence>
<comment type="subcellular location">
    <subcellularLocation>
        <location evidence="6">Cytoplasm</location>
    </subcellularLocation>
    <subcellularLocation>
        <location evidence="6">Cell membrane</location>
        <topology evidence="6">Peripheral membrane protein</topology>
    </subcellularLocation>
</comment>
<comment type="subunit">
    <text evidence="6">Monomer.</text>
</comment>
<evidence type="ECO:0000256" key="5">
    <source>
        <dbReference type="ARBA" id="ARBA00023134"/>
    </source>
</evidence>
<feature type="region of interest" description="G1" evidence="7">
    <location>
        <begin position="27"/>
        <end position="34"/>
    </location>
</feature>
<feature type="domain" description="KH type-2" evidence="9">
    <location>
        <begin position="210"/>
        <end position="298"/>
    </location>
</feature>
<proteinExistence type="inferred from homology"/>
<dbReference type="SUPFAM" id="SSF52540">
    <property type="entry name" value="P-loop containing nucleoside triphosphate hydrolases"/>
    <property type="match status" value="1"/>
</dbReference>
<evidence type="ECO:0000256" key="3">
    <source>
        <dbReference type="ARBA" id="ARBA00022741"/>
    </source>
</evidence>
<feature type="binding site" evidence="6">
    <location>
        <begin position="136"/>
        <end position="139"/>
    </location>
    <ligand>
        <name>GTP</name>
        <dbReference type="ChEBI" id="CHEBI:37565"/>
    </ligand>
</feature>
<keyword evidence="6" id="KW-0963">Cytoplasm</keyword>
<dbReference type="PRINTS" id="PR00326">
    <property type="entry name" value="GTP1OBG"/>
</dbReference>
<organism evidence="11 12">
    <name type="scientific">Endozoicomonas gorgoniicola</name>
    <dbReference type="NCBI Taxonomy" id="1234144"/>
    <lineage>
        <taxon>Bacteria</taxon>
        <taxon>Pseudomonadati</taxon>
        <taxon>Pseudomonadota</taxon>
        <taxon>Gammaproteobacteria</taxon>
        <taxon>Oceanospirillales</taxon>
        <taxon>Endozoicomonadaceae</taxon>
        <taxon>Endozoicomonas</taxon>
    </lineage>
</organism>
<keyword evidence="6" id="KW-0690">Ribosome biogenesis</keyword>
<dbReference type="Pfam" id="PF01926">
    <property type="entry name" value="MMR_HSR1"/>
    <property type="match status" value="1"/>
</dbReference>
<evidence type="ECO:0000256" key="2">
    <source>
        <dbReference type="ARBA" id="ARBA00020484"/>
    </source>
</evidence>
<dbReference type="HAMAP" id="MF_00367">
    <property type="entry name" value="GTPase_Era"/>
    <property type="match status" value="1"/>
</dbReference>
<keyword evidence="6" id="KW-0472">Membrane</keyword>
<sequence>MNTEVNELNLSVQSDENTRCGYVAIVGRPNVGKSTLLNHILGQKLSITSRRPQTTRHQVLGIKTEESVQTIYVDTPGMHKEQKKAINRYMNRAATSALTGVDAIVFVVDRLKWTHEDQLVLDKLKHAPCPVILAINKVDRIEDKAKMMPYLQELAEKYDFKAIMPISAQQGNNLKELETMIEGMMPASMHFYPEDQITDRSSRFLAAELVREKIMRQLGDELPYEMTVEIEEFKHEMRPKGPLLTISALILVERPGQKAIVIGDKGARLKTIGQEARKDMERMFDAKVMLNLWVKVKGGWSDDDRALKSLGYDYSK</sequence>
<dbReference type="NCBIfam" id="TIGR00231">
    <property type="entry name" value="small_GTP"/>
    <property type="match status" value="1"/>
</dbReference>
<evidence type="ECO:0000313" key="11">
    <source>
        <dbReference type="EMBL" id="MCW7552022.1"/>
    </source>
</evidence>
<dbReference type="PANTHER" id="PTHR42698">
    <property type="entry name" value="GTPASE ERA"/>
    <property type="match status" value="1"/>
</dbReference>
<comment type="caution">
    <text evidence="11">The sequence shown here is derived from an EMBL/GenBank/DDBJ whole genome shotgun (WGS) entry which is preliminary data.</text>
</comment>
<dbReference type="InterPro" id="IPR030388">
    <property type="entry name" value="G_ERA_dom"/>
</dbReference>
<dbReference type="SUPFAM" id="SSF54814">
    <property type="entry name" value="Prokaryotic type KH domain (KH-domain type II)"/>
    <property type="match status" value="1"/>
</dbReference>
<feature type="region of interest" description="G2" evidence="7">
    <location>
        <begin position="53"/>
        <end position="57"/>
    </location>
</feature>
<dbReference type="CDD" id="cd22534">
    <property type="entry name" value="KH-II_Era"/>
    <property type="match status" value="1"/>
</dbReference>
<dbReference type="NCBIfam" id="TIGR00436">
    <property type="entry name" value="era"/>
    <property type="match status" value="1"/>
</dbReference>
<dbReference type="EMBL" id="JAPFCC010000001">
    <property type="protein sequence ID" value="MCW7552022.1"/>
    <property type="molecule type" value="Genomic_DNA"/>
</dbReference>
<evidence type="ECO:0000259" key="9">
    <source>
        <dbReference type="PROSITE" id="PS50823"/>
    </source>
</evidence>
<dbReference type="RefSeq" id="WP_262567004.1">
    <property type="nucleotide sequence ID" value="NZ_JAPFCC010000001.1"/>
</dbReference>
<accession>A0ABT3MRL6</accession>
<keyword evidence="6" id="KW-0699">rRNA-binding</keyword>
<dbReference type="Gene3D" id="3.40.50.300">
    <property type="entry name" value="P-loop containing nucleotide triphosphate hydrolases"/>
    <property type="match status" value="1"/>
</dbReference>
<dbReference type="PROSITE" id="PS51713">
    <property type="entry name" value="G_ERA"/>
    <property type="match status" value="1"/>
</dbReference>
<gene>
    <name evidence="6 11" type="primary">era</name>
    <name evidence="11" type="ORF">NX722_05070</name>
</gene>
<dbReference type="Pfam" id="PF07650">
    <property type="entry name" value="KH_2"/>
    <property type="match status" value="1"/>
</dbReference>
<dbReference type="CDD" id="cd04163">
    <property type="entry name" value="Era"/>
    <property type="match status" value="1"/>
</dbReference>
<feature type="domain" description="Era-type G" evidence="10">
    <location>
        <begin position="19"/>
        <end position="187"/>
    </location>
</feature>
<dbReference type="NCBIfam" id="NF000908">
    <property type="entry name" value="PRK00089.1"/>
    <property type="match status" value="1"/>
</dbReference>
<feature type="region of interest" description="G4" evidence="7">
    <location>
        <begin position="136"/>
        <end position="139"/>
    </location>
</feature>
<evidence type="ECO:0000256" key="7">
    <source>
        <dbReference type="PROSITE-ProRule" id="PRU01050"/>
    </source>
</evidence>
<dbReference type="InterPro" id="IPR004044">
    <property type="entry name" value="KH_dom_type_2"/>
</dbReference>
<dbReference type="InterPro" id="IPR027417">
    <property type="entry name" value="P-loop_NTPase"/>
</dbReference>
<dbReference type="Proteomes" id="UP001209854">
    <property type="component" value="Unassembled WGS sequence"/>
</dbReference>
<feature type="region of interest" description="G5" evidence="7">
    <location>
        <begin position="166"/>
        <end position="168"/>
    </location>
</feature>
<keyword evidence="3 6" id="KW-0547">Nucleotide-binding</keyword>
<keyword evidence="5 6" id="KW-0342">GTP-binding</keyword>
<feature type="binding site" evidence="6">
    <location>
        <begin position="27"/>
        <end position="34"/>
    </location>
    <ligand>
        <name>GTP</name>
        <dbReference type="ChEBI" id="CHEBI:37565"/>
    </ligand>
</feature>